<feature type="region of interest" description="Disordered" evidence="1">
    <location>
        <begin position="2200"/>
        <end position="2259"/>
    </location>
</feature>
<keyword evidence="5" id="KW-1185">Reference proteome</keyword>
<dbReference type="PANTHER" id="PTHR15288:SF0">
    <property type="entry name" value="UDENN DOMAIN-CONTAINING PROTEIN"/>
    <property type="match status" value="1"/>
</dbReference>
<feature type="compositionally biased region" description="Basic and acidic residues" evidence="1">
    <location>
        <begin position="2402"/>
        <end position="2413"/>
    </location>
</feature>
<feature type="compositionally biased region" description="Basic residues" evidence="1">
    <location>
        <begin position="44"/>
        <end position="59"/>
    </location>
</feature>
<dbReference type="PANTHER" id="PTHR15288">
    <property type="entry name" value="DENN DOMAIN-CONTAINING PROTEIN 2"/>
    <property type="match status" value="1"/>
</dbReference>
<feature type="compositionally biased region" description="Basic residues" evidence="1">
    <location>
        <begin position="2200"/>
        <end position="2215"/>
    </location>
</feature>
<feature type="compositionally biased region" description="Basic and acidic residues" evidence="1">
    <location>
        <begin position="631"/>
        <end position="641"/>
    </location>
</feature>
<protein>
    <recommendedName>
        <fullName evidence="2">cDENN domain-containing protein</fullName>
    </recommendedName>
</protein>
<feature type="compositionally biased region" description="Low complexity" evidence="1">
    <location>
        <begin position="2100"/>
        <end position="2111"/>
    </location>
</feature>
<evidence type="ECO:0000313" key="4">
    <source>
        <dbReference type="EMBL" id="CAI5735644.1"/>
    </source>
</evidence>
<feature type="region of interest" description="Disordered" evidence="1">
    <location>
        <begin position="1124"/>
        <end position="1144"/>
    </location>
</feature>
<organism evidence="3 5">
    <name type="scientific">Hyaloperonospora brassicae</name>
    <name type="common">Brassica downy mildew</name>
    <name type="synonym">Peronospora brassicae</name>
    <dbReference type="NCBI Taxonomy" id="162125"/>
    <lineage>
        <taxon>Eukaryota</taxon>
        <taxon>Sar</taxon>
        <taxon>Stramenopiles</taxon>
        <taxon>Oomycota</taxon>
        <taxon>Peronosporomycetes</taxon>
        <taxon>Peronosporales</taxon>
        <taxon>Peronosporaceae</taxon>
        <taxon>Hyaloperonospora</taxon>
    </lineage>
</organism>
<dbReference type="EMBL" id="CANTFL010001283">
    <property type="protein sequence ID" value="CAI5735644.1"/>
    <property type="molecule type" value="Genomic_DNA"/>
</dbReference>
<gene>
    <name evidence="3" type="ORF">HBR001_LOCUS4983</name>
    <name evidence="4" type="ORF">HBR001_LOCUS6557</name>
</gene>
<proteinExistence type="predicted"/>
<feature type="compositionally biased region" description="Polar residues" evidence="1">
    <location>
        <begin position="16"/>
        <end position="25"/>
    </location>
</feature>
<feature type="compositionally biased region" description="Basic and acidic residues" evidence="1">
    <location>
        <begin position="1712"/>
        <end position="1727"/>
    </location>
</feature>
<dbReference type="Gene3D" id="3.40.50.11500">
    <property type="match status" value="1"/>
</dbReference>
<evidence type="ECO:0000313" key="3">
    <source>
        <dbReference type="EMBL" id="CAI5730827.1"/>
    </source>
</evidence>
<feature type="compositionally biased region" description="Basic residues" evidence="1">
    <location>
        <begin position="68"/>
        <end position="89"/>
    </location>
</feature>
<feature type="region of interest" description="Disordered" evidence="1">
    <location>
        <begin position="1"/>
        <end position="202"/>
    </location>
</feature>
<feature type="compositionally biased region" description="Low complexity" evidence="1">
    <location>
        <begin position="1586"/>
        <end position="1605"/>
    </location>
</feature>
<sequence length="2464" mass="272703">MQRVLRAPDKNKSARSESATASGCSSAEPLAAVASIPSSSSQGARRHVASSYSHLHHQYTTHASALHPTHRLHQHHQQHQQQPHPHHHSPPQSSTAQDQVVVGLSASTDDEVEDWSSDFLATTRPRARRRRPESSTTEHAVLSDTPSKHNSSNGSSSSTSTGGPRGRRGSELGVSSSSVEDDDRRGVYSSHVSLDDASRAGRTQVMEAQELAGDSDEDWDVEFGFDDEHVDRRTLGSTDSMDSTRRRAENGNFFLPNLHKVLDGETLVDDDDDEDNVDGRGDLTFSLDAAGRRTKRSSEERLFQRRRGDFYHSGPSAGGSLDGVRGSFTSKASVSSSNAVEYSLVDKLRLMEVANSSAYAIRIERYPKPSTSFSNLEQDHISFPSFSENKYEQWLAGLMVQDCATVSHYMDTERNRLPPPRQLKSRLFHALVSLPFGREFVNTFYRQITHYRYFGEDKENHELVRMYFEKISTMGMTDENWAQNLSESDSEFVVGCSIEILQEAARLYGPQPVVPLATHLSLTMLSTSSSAQGNKTTIYWIQQFQDILGQCAEAFPHYIYVVALIELRYVCHHLAGFASGEYVYSWQICKQLPAFLSPEPVVGNSAPQIVTEVLLYYGTLFKHLNTSPESRSCRYEGRESSRANQEPPVEDVRPFALPSDAICVQALIICDIQSMYDSKSALAEISLPALEELLEFGDEEATVDPTLVGSVPQNRDSRSSSSSSNPDYCDNGYGRSGSPKGLGGWSASKKLYELLSVSPRTRMSALRFFYERISAAEFPLVKAKCALVLASTHASSIASQGNLRVAESLAYEALRLLKSRSAKYVATVSNMTSLRGREKVAPAAYLSTFSNDGLLCDLGREVLEGLGNILIKNNKYRYGILCLEAAGALFKFLNQGREYEKLDRLMCKLTLEADDVQRALPLHEKVTCAAQQQGNITVYVYLTQEMTKLWIREGNFTRAEEFLAASCHFLRDHTNLLPPHFLSPVGSGSYSGSDVHSSRSGTVMTATSSSVSSSLSGSFHLSSRSTGNASEVDTWLNHDMNLHLLVRDVYHSSGRCLEGLRVLEHLLNYSARLPRGKRTQLRMLLAEDALKMRMFDTCRHMFALMEREATTFCDRLQENIRGVSGLGSSSGTGPGTNSSGGGKSLGGMGSEARYCFDMSFTLRYIVCRAKMHLKLGDFCNAFAWLSLAHVKNDRDNIRMQAQLFVLDGKVLRAYCRAQQERELDRPRNGDTATRRRRSIGVAFVGSVVSPAQVDEMLKPLGVSLYGLNTDEKQRLHERMVQYGTCVQDSGQAEEQAQTAFWTAFDLYRLLDDSLYQLKVLLEIVAFMLAPIQRSFFALGSNQDDEMLKTHLHRQRYRKGSFVLELDDLNSDDSIEKTRKTLLEAQKLLRSALDLAEQIASPTCFLQTLIFCSEVWVWLERISAYKREKHLKEATAFWEEAVCIMKGVFFRRVAFHDVAEANVLQSSGLGSSFTMPYARGPHKGRFCLVPILNFSEGFIVKLEAMTMQLIFTACQIQQFERVPDYVQEVLHAHLDELLSARMCLSSIVHQLRTFRALQRSHDRLPPSGSISNPAAALAAGPSGSSVSVSSVGSSNSRSSSFSAAIPLPSPQLSRREKQVSTPSPVSAGVAGGKRAGHKKNQSMSSISELLASNTSSPYQQSAVSCGGLGGLKSSATPRTGLASLSERSNFPPPSSVAAGKQGTMTSGNTGAKKCGERRPRQYTRERSRSAPQPEVAQRLSPTATSTLSRQADGLPRDLGSLADLGESHENAMKRTSSVKFVDLGDLKALPSGEDFVLRRSNCFGLDEGSSSNGAIGLCDFDEVQSEKLWWIFNLWRDAKSKYTGGKFGTSDFRSWNLRYLRTLLDAFDPQQIAVLYYGGDNTSGAPVVTPGGTQALSDVNTRNPNGMLDFDVSRMNSHALIQDGQFVLSIGYGYAPGARVHFGMHGKLQYKVFHVQKGDTKTWRLEIPRPDWYVSEYDMMEAEEAAIGAGVLRTMRLLGAKLLVKLLGVLLLESSVVVVGNSYPQIQEVTTSLLKLLEPFQWQHTFLPFVPVTSWRFLYDAAYQHAQTKLASRPKSRRSFSRLSHDWRAWSSGSGSSYFSSRGSSDSQSSSGTIATTSGVAAEPMDEEPPFLLGATAETWQSCLAFSKKCGNDLRLLSSCVVVVNLEDVESLAADKTFRNAVPLPKKWRRQFLERIEKVTRQRHRMHAKMSRRHSSQHLESSLGSETPASASGVSSMRSPMRTHHPMDGSSRGFDDALSTSHSGSSWMVTPVSAGAVSEADSNYQLLQPRVRSSDPNGLHKRKHYDLECAATFVSGMREFYGKLSVLCVERERKTGPGSSKKKKSLSSSGHSKRQEIKSWFSSSHDFDAFVSNFCRTDLFMSYEKEKEEAEEEEAKAHARAAHQLERHSSEHEVSSTTSGRSASRFGTTPKSLVGSFTPQQLKRLGSFSSLTTSNRSSGGQDRGR</sequence>
<evidence type="ECO:0000256" key="1">
    <source>
        <dbReference type="SAM" id="MobiDB-lite"/>
    </source>
</evidence>
<feature type="region of interest" description="Disordered" evidence="1">
    <location>
        <begin position="2100"/>
        <end position="2120"/>
    </location>
</feature>
<comment type="caution">
    <text evidence="3">The sequence shown here is derived from an EMBL/GenBank/DDBJ whole genome shotgun (WGS) entry which is preliminary data.</text>
</comment>
<dbReference type="InterPro" id="IPR051942">
    <property type="entry name" value="DENN_domain_containing_2"/>
</dbReference>
<feature type="region of interest" description="Disordered" evidence="1">
    <location>
        <begin position="1586"/>
        <end position="1643"/>
    </location>
</feature>
<feature type="region of interest" description="Disordered" evidence="1">
    <location>
        <begin position="627"/>
        <end position="650"/>
    </location>
</feature>
<feature type="region of interest" description="Disordered" evidence="1">
    <location>
        <begin position="705"/>
        <end position="733"/>
    </location>
</feature>
<accession>A0AAV0U2J9</accession>
<feature type="compositionally biased region" description="Polar residues" evidence="1">
    <location>
        <begin position="2419"/>
        <end position="2440"/>
    </location>
</feature>
<feature type="compositionally biased region" description="Polar residues" evidence="1">
    <location>
        <begin position="1738"/>
        <end position="1748"/>
    </location>
</feature>
<feature type="region of interest" description="Disordered" evidence="1">
    <location>
        <begin position="1675"/>
        <end position="1761"/>
    </location>
</feature>
<feature type="compositionally biased region" description="Low complexity" evidence="1">
    <location>
        <begin position="2445"/>
        <end position="2464"/>
    </location>
</feature>
<dbReference type="Proteomes" id="UP001162031">
    <property type="component" value="Unassembled WGS sequence"/>
</dbReference>
<evidence type="ECO:0000259" key="2">
    <source>
        <dbReference type="Pfam" id="PF02141"/>
    </source>
</evidence>
<evidence type="ECO:0000313" key="5">
    <source>
        <dbReference type="Proteomes" id="UP001162031"/>
    </source>
</evidence>
<feature type="compositionally biased region" description="Low complexity" evidence="1">
    <location>
        <begin position="150"/>
        <end position="162"/>
    </location>
</feature>
<dbReference type="InterPro" id="IPR001194">
    <property type="entry name" value="cDENN_dom"/>
</dbReference>
<dbReference type="Pfam" id="PF02141">
    <property type="entry name" value="DENN"/>
    <property type="match status" value="1"/>
</dbReference>
<dbReference type="InterPro" id="IPR043153">
    <property type="entry name" value="DENN_C"/>
</dbReference>
<dbReference type="EMBL" id="CANTFL010001059">
    <property type="protein sequence ID" value="CAI5730827.1"/>
    <property type="molecule type" value="Genomic_DNA"/>
</dbReference>
<feature type="compositionally biased region" description="Basic and acidic residues" evidence="1">
    <location>
        <begin position="1"/>
        <end position="15"/>
    </location>
</feature>
<feature type="domain" description="cDENN" evidence="2">
    <location>
        <begin position="1991"/>
        <end position="2051"/>
    </location>
</feature>
<name>A0AAV0U2J9_HYABA</name>
<feature type="region of interest" description="Disordered" evidence="1">
    <location>
        <begin position="2385"/>
        <end position="2464"/>
    </location>
</feature>
<feature type="compositionally biased region" description="Polar residues" evidence="1">
    <location>
        <begin position="2217"/>
        <end position="2237"/>
    </location>
</feature>
<reference evidence="3" key="1">
    <citation type="submission" date="2022-12" db="EMBL/GenBank/DDBJ databases">
        <authorList>
            <person name="Webb A."/>
        </authorList>
    </citation>
    <scope>NUCLEOTIDE SEQUENCE</scope>
    <source>
        <strain evidence="3">Hp1</strain>
    </source>
</reference>